<dbReference type="OrthoDB" id="10252707at2759"/>
<evidence type="ECO:0000256" key="3">
    <source>
        <dbReference type="ARBA" id="ARBA00019879"/>
    </source>
</evidence>
<proteinExistence type="inferred from homology"/>
<keyword evidence="5" id="KW-0506">mRNA capping</keyword>
<dbReference type="GO" id="GO:0006370">
    <property type="term" value="P:7-methylguanosine mRNA capping"/>
    <property type="evidence" value="ECO:0007669"/>
    <property type="project" value="UniProtKB-KW"/>
</dbReference>
<dbReference type="Pfam" id="PF09090">
    <property type="entry name" value="MIF4G_like_2"/>
    <property type="match status" value="1"/>
</dbReference>
<evidence type="ECO:0000256" key="8">
    <source>
        <dbReference type="ARBA" id="ARBA00023242"/>
    </source>
</evidence>
<dbReference type="STRING" id="6265.A0A0B2UWP0"/>
<dbReference type="EMBL" id="JPKZ01003130">
    <property type="protein sequence ID" value="KHN73245.1"/>
    <property type="molecule type" value="Genomic_DNA"/>
</dbReference>
<dbReference type="PANTHER" id="PTHR12412">
    <property type="entry name" value="CAP BINDING PROTEIN"/>
    <property type="match status" value="1"/>
</dbReference>
<comment type="similarity">
    <text evidence="2">Belongs to the NCBP1 family.</text>
</comment>
<dbReference type="Proteomes" id="UP000031036">
    <property type="component" value="Unassembled WGS sequence"/>
</dbReference>
<feature type="region of interest" description="Disordered" evidence="10">
    <location>
        <begin position="716"/>
        <end position="753"/>
    </location>
</feature>
<dbReference type="GO" id="GO:0031047">
    <property type="term" value="P:regulatory ncRNA-mediated gene silencing"/>
    <property type="evidence" value="ECO:0007669"/>
    <property type="project" value="UniProtKB-KW"/>
</dbReference>
<dbReference type="InterPro" id="IPR016024">
    <property type="entry name" value="ARM-type_fold"/>
</dbReference>
<name>A0A0B2UWP0_TOXCA</name>
<keyword evidence="6" id="KW-0943">RNA-mediated gene silencing</keyword>
<reference evidence="12 13" key="1">
    <citation type="submission" date="2014-11" db="EMBL/GenBank/DDBJ databases">
        <title>Genetic blueprint of the zoonotic pathogen Toxocara canis.</title>
        <authorList>
            <person name="Zhu X.-Q."/>
            <person name="Korhonen P.K."/>
            <person name="Cai H."/>
            <person name="Young N.D."/>
            <person name="Nejsum P."/>
            <person name="von Samson-Himmelstjerna G."/>
            <person name="Boag P.R."/>
            <person name="Tan P."/>
            <person name="Li Q."/>
            <person name="Min J."/>
            <person name="Yang Y."/>
            <person name="Wang X."/>
            <person name="Fang X."/>
            <person name="Hall R.S."/>
            <person name="Hofmann A."/>
            <person name="Sternberg P.W."/>
            <person name="Jex A.R."/>
            <person name="Gasser R.B."/>
        </authorList>
    </citation>
    <scope>NUCLEOTIDE SEQUENCE [LARGE SCALE GENOMIC DNA]</scope>
    <source>
        <strain evidence="12">PN_DK_2014</strain>
    </source>
</reference>
<dbReference type="GO" id="GO:0000184">
    <property type="term" value="P:nuclear-transcribed mRNA catabolic process, nonsense-mediated decay"/>
    <property type="evidence" value="ECO:0007669"/>
    <property type="project" value="TreeGrafter"/>
</dbReference>
<dbReference type="AlphaFoldDB" id="A0A0B2UWP0"/>
<dbReference type="InterPro" id="IPR015172">
    <property type="entry name" value="MIF4G-like_typ-1"/>
</dbReference>
<evidence type="ECO:0000256" key="1">
    <source>
        <dbReference type="ARBA" id="ARBA00004123"/>
    </source>
</evidence>
<feature type="compositionally biased region" description="Basic and acidic residues" evidence="10">
    <location>
        <begin position="719"/>
        <end position="748"/>
    </location>
</feature>
<dbReference type="Pfam" id="PF02854">
    <property type="entry name" value="MIF4G"/>
    <property type="match status" value="1"/>
</dbReference>
<gene>
    <name evidence="12" type="primary">ncbp1-a</name>
    <name evidence="12" type="ORF">Tcan_11985</name>
</gene>
<comment type="caution">
    <text evidence="12">The sequence shown here is derived from an EMBL/GenBank/DDBJ whole genome shotgun (WGS) entry which is preliminary data.</text>
</comment>
<dbReference type="InterPro" id="IPR027159">
    <property type="entry name" value="CBP80"/>
</dbReference>
<dbReference type="GO" id="GO:0008380">
    <property type="term" value="P:RNA splicing"/>
    <property type="evidence" value="ECO:0007669"/>
    <property type="project" value="UniProtKB-KW"/>
</dbReference>
<evidence type="ECO:0000313" key="12">
    <source>
        <dbReference type="EMBL" id="KHN73245.1"/>
    </source>
</evidence>
<dbReference type="GO" id="GO:0003729">
    <property type="term" value="F:mRNA binding"/>
    <property type="evidence" value="ECO:0007669"/>
    <property type="project" value="TreeGrafter"/>
</dbReference>
<sequence>MITSRKRVIEDNDEELFFKRRKLLDSNDVEGRLKSLLASVCDVTTSSLESNLERLAQILTSEHDIFKESLLTVLPQCVCFLPDRMTVFSTLMGLLNKMNFAFGGEMLEKVLEKLSVKFETNNYAHALRLIIFLANIVNSRVISVDSFFRYLEGIMETALEEGIPQMLEKVLEKLSVKFETNNYAHALRLIIFLANIVNSRVISVDSFFRYLEGIMETALEEGIPQTRSDWFIYTVLRCLPYVGRELCENDKEALDNILEQIGEYISQRNKDYVKLLQVWSGSPHEQEEYLDCLWAQISKLREDEWKEKHIMHYYVAFDGTLADALQHNISNFSAPHHSPSKVYPLPTVVFRLFDYADCPEEGPLLPGAHSIERFLIEEDLCWIIEQNVWNRKECAVELLDYQRRHTVPINYMALEVIFSQLFRLPEPPTRPIFYGSLLIELCKIQPTSMPQVLAQATELLYQRLDSMHFSAIDQMIDWFSYHMSNFEYRWSWTEWDDCLELDALSPKHFFVRELLQKCMHLSYHQRIVTCLPESFHHLMPLKPFFTYNFENEDAPTAALAVRVSELIRSKTTADELIETLTGSEVEGLSDELVLSAFVAVLLNLSQKTISHSFAALTRYFKTLKQLAGGEDSQMTVLRTLYMVWKHNQQMMSVIANKMVTMTIIDATAVVAWIFSDEMKLEFERMWTWELLCDTVEHVVGHLRRCRLKLNKLQKSRTKKDKEKQEVSRRDTEMDVDKDISEDESKGEDGPNEDDVSLLANEVEDLREYLQNLLLDVLHKFTVKLTEHIVICDSKGEDINTSWYKYFTARFRGFFLKHWKELFEFSETIDKQLFKANTIDAQVMENYTMFISLKC</sequence>
<evidence type="ECO:0000256" key="5">
    <source>
        <dbReference type="ARBA" id="ARBA00023042"/>
    </source>
</evidence>
<evidence type="ECO:0000256" key="7">
    <source>
        <dbReference type="ARBA" id="ARBA00023187"/>
    </source>
</evidence>
<keyword evidence="7" id="KW-0508">mRNA splicing</keyword>
<dbReference type="GO" id="GO:0005634">
    <property type="term" value="C:nucleus"/>
    <property type="evidence" value="ECO:0007669"/>
    <property type="project" value="UniProtKB-SubCell"/>
</dbReference>
<dbReference type="OMA" id="CAAEGLM"/>
<dbReference type="GO" id="GO:0006406">
    <property type="term" value="P:mRNA export from nucleus"/>
    <property type="evidence" value="ECO:0007669"/>
    <property type="project" value="InterPro"/>
</dbReference>
<dbReference type="Gene3D" id="1.25.40.180">
    <property type="match status" value="4"/>
</dbReference>
<keyword evidence="4" id="KW-0507">mRNA processing</keyword>
<evidence type="ECO:0000256" key="4">
    <source>
        <dbReference type="ARBA" id="ARBA00022664"/>
    </source>
</evidence>
<protein>
    <recommendedName>
        <fullName evidence="3">Nuclear cap-binding protein subunit 1</fullName>
    </recommendedName>
    <alternativeName>
        <fullName evidence="9">80 kDa nuclear cap-binding protein</fullName>
    </alternativeName>
</protein>
<evidence type="ECO:0000256" key="10">
    <source>
        <dbReference type="SAM" id="MobiDB-lite"/>
    </source>
</evidence>
<dbReference type="SMART" id="SM00543">
    <property type="entry name" value="MIF4G"/>
    <property type="match status" value="1"/>
</dbReference>
<evidence type="ECO:0000256" key="6">
    <source>
        <dbReference type="ARBA" id="ARBA00023158"/>
    </source>
</evidence>
<dbReference type="GO" id="GO:0005846">
    <property type="term" value="C:nuclear cap binding complex"/>
    <property type="evidence" value="ECO:0007669"/>
    <property type="project" value="InterPro"/>
</dbReference>
<evidence type="ECO:0000259" key="11">
    <source>
        <dbReference type="SMART" id="SM00543"/>
    </source>
</evidence>
<organism evidence="12 13">
    <name type="scientific">Toxocara canis</name>
    <name type="common">Canine roundworm</name>
    <dbReference type="NCBI Taxonomy" id="6265"/>
    <lineage>
        <taxon>Eukaryota</taxon>
        <taxon>Metazoa</taxon>
        <taxon>Ecdysozoa</taxon>
        <taxon>Nematoda</taxon>
        <taxon>Chromadorea</taxon>
        <taxon>Rhabditida</taxon>
        <taxon>Spirurina</taxon>
        <taxon>Ascaridomorpha</taxon>
        <taxon>Ascaridoidea</taxon>
        <taxon>Toxocaridae</taxon>
        <taxon>Toxocara</taxon>
    </lineage>
</organism>
<keyword evidence="13" id="KW-1185">Reference proteome</keyword>
<comment type="subcellular location">
    <subcellularLocation>
        <location evidence="1">Nucleus</location>
    </subcellularLocation>
</comment>
<dbReference type="SUPFAM" id="SSF48371">
    <property type="entry name" value="ARM repeat"/>
    <property type="match status" value="4"/>
</dbReference>
<dbReference type="InterPro" id="IPR015174">
    <property type="entry name" value="MIF4G-like_typ-2"/>
</dbReference>
<dbReference type="PANTHER" id="PTHR12412:SF2">
    <property type="entry name" value="NUCLEAR CAP-BINDING PROTEIN SUBUNIT 1"/>
    <property type="match status" value="1"/>
</dbReference>
<keyword evidence="8" id="KW-0539">Nucleus</keyword>
<accession>A0A0B2UWP0</accession>
<dbReference type="GO" id="GO:0000339">
    <property type="term" value="F:RNA cap binding"/>
    <property type="evidence" value="ECO:0007669"/>
    <property type="project" value="InterPro"/>
</dbReference>
<evidence type="ECO:0000256" key="2">
    <source>
        <dbReference type="ARBA" id="ARBA00007413"/>
    </source>
</evidence>
<dbReference type="InterPro" id="IPR003890">
    <property type="entry name" value="MIF4G-like_typ-3"/>
</dbReference>
<dbReference type="Pfam" id="PF09088">
    <property type="entry name" value="MIF4G_like"/>
    <property type="match status" value="1"/>
</dbReference>
<evidence type="ECO:0000313" key="13">
    <source>
        <dbReference type="Proteomes" id="UP000031036"/>
    </source>
</evidence>
<dbReference type="FunFam" id="1.25.40.180:FF:000010">
    <property type="entry name" value="Nuclear cap-binding protein subunit 1"/>
    <property type="match status" value="1"/>
</dbReference>
<feature type="domain" description="MIF4G" evidence="11">
    <location>
        <begin position="33"/>
        <end position="301"/>
    </location>
</feature>
<evidence type="ECO:0000256" key="9">
    <source>
        <dbReference type="ARBA" id="ARBA00030965"/>
    </source>
</evidence>